<proteinExistence type="predicted"/>
<evidence type="ECO:0000313" key="1">
    <source>
        <dbReference type="EMBL" id="SVE43319.1"/>
    </source>
</evidence>
<feature type="non-terminal residue" evidence="1">
    <location>
        <position position="24"/>
    </location>
</feature>
<dbReference type="AlphaFoldDB" id="A0A383DG85"/>
<sequence>VATLAIGTNQRAVIIVFNFFNVKL</sequence>
<name>A0A383DG85_9ZZZZ</name>
<reference evidence="1" key="1">
    <citation type="submission" date="2018-05" db="EMBL/GenBank/DDBJ databases">
        <authorList>
            <person name="Lanie J.A."/>
            <person name="Ng W.-L."/>
            <person name="Kazmierczak K.M."/>
            <person name="Andrzejewski T.M."/>
            <person name="Davidsen T.M."/>
            <person name="Wayne K.J."/>
            <person name="Tettelin H."/>
            <person name="Glass J.I."/>
            <person name="Rusch D."/>
            <person name="Podicherti R."/>
            <person name="Tsui H.-C.T."/>
            <person name="Winkler M.E."/>
        </authorList>
    </citation>
    <scope>NUCLEOTIDE SEQUENCE</scope>
</reference>
<accession>A0A383DG85</accession>
<feature type="non-terminal residue" evidence="1">
    <location>
        <position position="1"/>
    </location>
</feature>
<dbReference type="EMBL" id="UINC01216948">
    <property type="protein sequence ID" value="SVE43319.1"/>
    <property type="molecule type" value="Genomic_DNA"/>
</dbReference>
<gene>
    <name evidence="1" type="ORF">METZ01_LOCUS496173</name>
</gene>
<protein>
    <submittedName>
        <fullName evidence="1">Uncharacterized protein</fullName>
    </submittedName>
</protein>
<organism evidence="1">
    <name type="scientific">marine metagenome</name>
    <dbReference type="NCBI Taxonomy" id="408172"/>
    <lineage>
        <taxon>unclassified sequences</taxon>
        <taxon>metagenomes</taxon>
        <taxon>ecological metagenomes</taxon>
    </lineage>
</organism>